<accession>A0A8T1WNS9</accession>
<reference evidence="1" key="1">
    <citation type="submission" date="2021-02" db="EMBL/GenBank/DDBJ databases">
        <authorList>
            <person name="Palmer J.M."/>
        </authorList>
    </citation>
    <scope>NUCLEOTIDE SEQUENCE</scope>
    <source>
        <strain evidence="1">SCRP23</strain>
    </source>
</reference>
<keyword evidence="2" id="KW-1185">Reference proteome</keyword>
<dbReference type="AlphaFoldDB" id="A0A8T1WNS9"/>
<organism evidence="1 2">
    <name type="scientific">Phytophthora boehmeriae</name>
    <dbReference type="NCBI Taxonomy" id="109152"/>
    <lineage>
        <taxon>Eukaryota</taxon>
        <taxon>Sar</taxon>
        <taxon>Stramenopiles</taxon>
        <taxon>Oomycota</taxon>
        <taxon>Peronosporomycetes</taxon>
        <taxon>Peronosporales</taxon>
        <taxon>Peronosporaceae</taxon>
        <taxon>Phytophthora</taxon>
    </lineage>
</organism>
<name>A0A8T1WNS9_9STRA</name>
<dbReference type="Proteomes" id="UP000693981">
    <property type="component" value="Unassembled WGS sequence"/>
</dbReference>
<comment type="caution">
    <text evidence="1">The sequence shown here is derived from an EMBL/GenBank/DDBJ whole genome shotgun (WGS) entry which is preliminary data.</text>
</comment>
<sequence length="301" mass="33319">MPTSGCLTIRVHRIEADWVESKLQDEPLAVRFATGRNEAQTKFRKTDAKLDETLTLRVMDAAASAQLTMELLQRPKKTLATKVQLLADFQKTREEREMTFAVGPKAAPNTARLLFSVDWKSDDDWKCGEKAVTAFDGFRRPWFMRVAYYYETYKTAYNYVTSFSVVAPFARYRENVADAALTSVSGKTLFEIDKAWVGPGLNALDDKVDSVVSSVMAALFDGPEDAQEKMGQAVEMAILAKDFAAKTALAVSSVMYDILGDAADYTKTQVMHAASSVRGPIKDMLISVLSYVQAVSLSLQA</sequence>
<gene>
    <name evidence="1" type="ORF">PHYBOEH_004262</name>
</gene>
<dbReference type="EMBL" id="JAGDFL010000228">
    <property type="protein sequence ID" value="KAG7395065.1"/>
    <property type="molecule type" value="Genomic_DNA"/>
</dbReference>
<evidence type="ECO:0000313" key="2">
    <source>
        <dbReference type="Proteomes" id="UP000693981"/>
    </source>
</evidence>
<protein>
    <submittedName>
        <fullName evidence="1">Uncharacterized protein</fullName>
    </submittedName>
</protein>
<evidence type="ECO:0000313" key="1">
    <source>
        <dbReference type="EMBL" id="KAG7395065.1"/>
    </source>
</evidence>
<proteinExistence type="predicted"/>